<keyword evidence="4" id="KW-1185">Reference proteome</keyword>
<evidence type="ECO:0000256" key="1">
    <source>
        <dbReference type="SAM" id="MobiDB-lite"/>
    </source>
</evidence>
<dbReference type="Proteomes" id="UP001234495">
    <property type="component" value="Unassembled WGS sequence"/>
</dbReference>
<evidence type="ECO:0000256" key="2">
    <source>
        <dbReference type="SAM" id="SignalP"/>
    </source>
</evidence>
<comment type="caution">
    <text evidence="3">The sequence shown here is derived from an EMBL/GenBank/DDBJ whole genome shotgun (WGS) entry which is preliminary data.</text>
</comment>
<evidence type="ECO:0000313" key="4">
    <source>
        <dbReference type="Proteomes" id="UP001234495"/>
    </source>
</evidence>
<reference evidence="3 4" key="1">
    <citation type="submission" date="2023-07" db="EMBL/GenBank/DDBJ databases">
        <title>Genomic Encyclopedia of Type Strains, Phase IV (KMG-IV): sequencing the most valuable type-strain genomes for metagenomic binning, comparative biology and taxonomic classification.</title>
        <authorList>
            <person name="Goeker M."/>
        </authorList>
    </citation>
    <scope>NUCLEOTIDE SEQUENCE [LARGE SCALE GENOMIC DNA]</scope>
    <source>
        <strain evidence="3 4">DSM 29005</strain>
    </source>
</reference>
<accession>A0ABT9ZMX8</accession>
<organism evidence="3 4">
    <name type="scientific">Metabacillus malikii</name>
    <dbReference type="NCBI Taxonomy" id="1504265"/>
    <lineage>
        <taxon>Bacteria</taxon>
        <taxon>Bacillati</taxon>
        <taxon>Bacillota</taxon>
        <taxon>Bacilli</taxon>
        <taxon>Bacillales</taxon>
        <taxon>Bacillaceae</taxon>
        <taxon>Metabacillus</taxon>
    </lineage>
</organism>
<proteinExistence type="predicted"/>
<name>A0ABT9ZMX8_9BACI</name>
<feature type="chain" id="PRO_5046156541" evidence="2">
    <location>
        <begin position="28"/>
        <end position="246"/>
    </location>
</feature>
<dbReference type="EMBL" id="JAUSUD010000026">
    <property type="protein sequence ID" value="MDQ0232893.1"/>
    <property type="molecule type" value="Genomic_DNA"/>
</dbReference>
<keyword evidence="2" id="KW-0732">Signal</keyword>
<sequence>MKFMKKVTIILLLTVLVMPSFELPVLAASQNSGLEDSKPSKPQGTTGEINTNPPAVEQPLPVVDNGGNANDALLRNIAATNPFISILDGFDQVWSLNQPEWRDGTALTKPGANDKVANYGDGPTVYFDGFKNDKTKVVADKKTYANEEIRDPETWKANIKYVEDVTNNRTDEEALAAYYDDQRDKIYSMMEAYGPLANTYVDIVNPVTSVVRSAEEMKIVLEEATVEDESQGMGQWEELNYQMQWT</sequence>
<evidence type="ECO:0000313" key="3">
    <source>
        <dbReference type="EMBL" id="MDQ0232893.1"/>
    </source>
</evidence>
<gene>
    <name evidence="3" type="ORF">J2S19_004215</name>
</gene>
<feature type="signal peptide" evidence="2">
    <location>
        <begin position="1"/>
        <end position="27"/>
    </location>
</feature>
<feature type="compositionally biased region" description="Polar residues" evidence="1">
    <location>
        <begin position="31"/>
        <end position="53"/>
    </location>
</feature>
<feature type="region of interest" description="Disordered" evidence="1">
    <location>
        <begin position="31"/>
        <end position="60"/>
    </location>
</feature>
<dbReference type="RefSeq" id="WP_307345466.1">
    <property type="nucleotide sequence ID" value="NZ_JAUSUD010000026.1"/>
</dbReference>
<protein>
    <submittedName>
        <fullName evidence="3">Uncharacterized protein</fullName>
    </submittedName>
</protein>